<protein>
    <submittedName>
        <fullName evidence="1">Thiamine biosynthesis protein ThiS</fullName>
    </submittedName>
</protein>
<dbReference type="InterPro" id="IPR016155">
    <property type="entry name" value="Mopterin_synth/thiamin_S_b"/>
</dbReference>
<dbReference type="NCBIfam" id="TIGR01683">
    <property type="entry name" value="thiS"/>
    <property type="match status" value="1"/>
</dbReference>
<evidence type="ECO:0000313" key="2">
    <source>
        <dbReference type="Proteomes" id="UP000228945"/>
    </source>
</evidence>
<reference evidence="1 2" key="1">
    <citation type="submission" date="2017-10" db="EMBL/GenBank/DDBJ databases">
        <title>Genome sequence of Caulobacter mirabilis FWC38.</title>
        <authorList>
            <person name="Fiebig A."/>
            <person name="Crosson S."/>
        </authorList>
    </citation>
    <scope>NUCLEOTIDE SEQUENCE [LARGE SCALE GENOMIC DNA]</scope>
    <source>
        <strain evidence="1 2">FWC 38</strain>
    </source>
</reference>
<dbReference type="PANTHER" id="PTHR34472:SF1">
    <property type="entry name" value="SULFUR CARRIER PROTEIN THIS"/>
    <property type="match status" value="1"/>
</dbReference>
<sequence length="66" mass="7202">MRIYINGEERSVEGVSNVADLVVHLGLETRKVGVERNLEVVPRSLHAATPVIEGDRFEIVTFIGGG</sequence>
<dbReference type="PANTHER" id="PTHR34472">
    <property type="entry name" value="SULFUR CARRIER PROTEIN THIS"/>
    <property type="match status" value="1"/>
</dbReference>
<dbReference type="RefSeq" id="WP_099622453.1">
    <property type="nucleotide sequence ID" value="NZ_CP024201.1"/>
</dbReference>
<evidence type="ECO:0000313" key="1">
    <source>
        <dbReference type="EMBL" id="ATQ43201.1"/>
    </source>
</evidence>
<gene>
    <name evidence="1" type="primary">thiS</name>
    <name evidence="1" type="ORF">CSW64_12635</name>
</gene>
<keyword evidence="2" id="KW-1185">Reference proteome</keyword>
<dbReference type="CDD" id="cd00565">
    <property type="entry name" value="Ubl_ThiS"/>
    <property type="match status" value="1"/>
</dbReference>
<dbReference type="Proteomes" id="UP000228945">
    <property type="component" value="Chromosome"/>
</dbReference>
<dbReference type="InterPro" id="IPR012675">
    <property type="entry name" value="Beta-grasp_dom_sf"/>
</dbReference>
<dbReference type="Gene3D" id="3.10.20.30">
    <property type="match status" value="1"/>
</dbReference>
<dbReference type="SUPFAM" id="SSF54285">
    <property type="entry name" value="MoaD/ThiS"/>
    <property type="match status" value="1"/>
</dbReference>
<dbReference type="KEGG" id="cmb:CSW64_12635"/>
<organism evidence="1 2">
    <name type="scientific">Caulobacter mirabilis</name>
    <dbReference type="NCBI Taxonomy" id="69666"/>
    <lineage>
        <taxon>Bacteria</taxon>
        <taxon>Pseudomonadati</taxon>
        <taxon>Pseudomonadota</taxon>
        <taxon>Alphaproteobacteria</taxon>
        <taxon>Caulobacterales</taxon>
        <taxon>Caulobacteraceae</taxon>
        <taxon>Caulobacter</taxon>
    </lineage>
</organism>
<dbReference type="OrthoDB" id="197113at2"/>
<dbReference type="AlphaFoldDB" id="A0A2D2AYY0"/>
<dbReference type="EMBL" id="CP024201">
    <property type="protein sequence ID" value="ATQ43201.1"/>
    <property type="molecule type" value="Genomic_DNA"/>
</dbReference>
<proteinExistence type="predicted"/>
<dbReference type="InterPro" id="IPR003749">
    <property type="entry name" value="ThiS/MoaD-like"/>
</dbReference>
<dbReference type="InterPro" id="IPR010035">
    <property type="entry name" value="Thi_S"/>
</dbReference>
<accession>A0A2D2AYY0</accession>
<name>A0A2D2AYY0_9CAUL</name>
<dbReference type="Pfam" id="PF02597">
    <property type="entry name" value="ThiS"/>
    <property type="match status" value="1"/>
</dbReference>